<keyword evidence="4" id="KW-1185">Reference proteome</keyword>
<evidence type="ECO:0000259" key="2">
    <source>
        <dbReference type="Pfam" id="PF12172"/>
    </source>
</evidence>
<dbReference type="InterPro" id="IPR022002">
    <property type="entry name" value="ChsH2_Znr"/>
</dbReference>
<dbReference type="Pfam" id="PF12172">
    <property type="entry name" value="zf-ChsH2"/>
    <property type="match status" value="1"/>
</dbReference>
<dbReference type="Proteomes" id="UP000487268">
    <property type="component" value="Unassembled WGS sequence"/>
</dbReference>
<feature type="domain" description="ChsH2 C-terminal OB-fold" evidence="1">
    <location>
        <begin position="56"/>
        <end position="117"/>
    </location>
</feature>
<reference evidence="3 4" key="1">
    <citation type="submission" date="2019-10" db="EMBL/GenBank/DDBJ databases">
        <title>Actinomadura rubteroloni sp. nov. and Actinomadura macrotermitis sp. nov., isolated from the gut of fungus growing-termite Macrotermes natalensis.</title>
        <authorList>
            <person name="Benndorf R."/>
            <person name="Martin K."/>
            <person name="Kuefner M."/>
            <person name="De Beer W."/>
            <person name="Kaster A.-K."/>
            <person name="Vollmers J."/>
            <person name="Poulsen M."/>
            <person name="Beemelmanns C."/>
        </authorList>
    </citation>
    <scope>NUCLEOTIDE SEQUENCE [LARGE SCALE GENOMIC DNA]</scope>
    <source>
        <strain evidence="3 4">RB68</strain>
    </source>
</reference>
<evidence type="ECO:0000313" key="4">
    <source>
        <dbReference type="Proteomes" id="UP000487268"/>
    </source>
</evidence>
<dbReference type="InterPro" id="IPR052513">
    <property type="entry name" value="Thioester_dehydratase-like"/>
</dbReference>
<dbReference type="Pfam" id="PF01796">
    <property type="entry name" value="OB_ChsH2_C"/>
    <property type="match status" value="1"/>
</dbReference>
<dbReference type="PANTHER" id="PTHR34075">
    <property type="entry name" value="BLR3430 PROTEIN"/>
    <property type="match status" value="1"/>
</dbReference>
<dbReference type="AlphaFoldDB" id="A0A7K0BNY6"/>
<dbReference type="PANTHER" id="PTHR34075:SF5">
    <property type="entry name" value="BLR3430 PROTEIN"/>
    <property type="match status" value="1"/>
</dbReference>
<evidence type="ECO:0000313" key="3">
    <source>
        <dbReference type="EMBL" id="MQY02909.1"/>
    </source>
</evidence>
<dbReference type="InterPro" id="IPR012340">
    <property type="entry name" value="NA-bd_OB-fold"/>
</dbReference>
<sequence length="133" mass="14454">MDHPRPVPVPNPLTAPYWAACGRGELALQRCGDCGRFVHFPAPACPFCGSAELPYERVGGDGVVHTFSVVHRAFLPGFTPPYVVAWVDLPEGARVFGDVTGCPPEQVRIGMPVRVHFTELDGFGPLPHWRPAP</sequence>
<dbReference type="OrthoDB" id="7470921at2"/>
<evidence type="ECO:0008006" key="5">
    <source>
        <dbReference type="Google" id="ProtNLM"/>
    </source>
</evidence>
<dbReference type="InterPro" id="IPR002878">
    <property type="entry name" value="ChsH2_C"/>
</dbReference>
<feature type="domain" description="ChsH2 rubredoxin-like zinc ribbon" evidence="2">
    <location>
        <begin position="18"/>
        <end position="53"/>
    </location>
</feature>
<dbReference type="RefSeq" id="WP_153530977.1">
    <property type="nucleotide sequence ID" value="NZ_WEGH01000001.1"/>
</dbReference>
<comment type="caution">
    <text evidence="3">The sequence shown here is derived from an EMBL/GenBank/DDBJ whole genome shotgun (WGS) entry which is preliminary data.</text>
</comment>
<proteinExistence type="predicted"/>
<organism evidence="3 4">
    <name type="scientific">Actinomadura macrotermitis</name>
    <dbReference type="NCBI Taxonomy" id="2585200"/>
    <lineage>
        <taxon>Bacteria</taxon>
        <taxon>Bacillati</taxon>
        <taxon>Actinomycetota</taxon>
        <taxon>Actinomycetes</taxon>
        <taxon>Streptosporangiales</taxon>
        <taxon>Thermomonosporaceae</taxon>
        <taxon>Actinomadura</taxon>
    </lineage>
</organism>
<dbReference type="SUPFAM" id="SSF50249">
    <property type="entry name" value="Nucleic acid-binding proteins"/>
    <property type="match status" value="1"/>
</dbReference>
<protein>
    <recommendedName>
        <fullName evidence="5">Zn-ribbon domain-containing OB-fold protein</fullName>
    </recommendedName>
</protein>
<dbReference type="EMBL" id="WEGH01000001">
    <property type="protein sequence ID" value="MQY02909.1"/>
    <property type="molecule type" value="Genomic_DNA"/>
</dbReference>
<accession>A0A7K0BNY6</accession>
<name>A0A7K0BNY6_9ACTN</name>
<evidence type="ECO:0000259" key="1">
    <source>
        <dbReference type="Pfam" id="PF01796"/>
    </source>
</evidence>
<gene>
    <name evidence="3" type="ORF">ACRB68_09440</name>
</gene>